<gene>
    <name evidence="1" type="ORF">MM415A00456_0001</name>
    <name evidence="2" type="ORF">MM415B03054_0005</name>
</gene>
<evidence type="ECO:0000313" key="1">
    <source>
        <dbReference type="EMBL" id="QJA81970.1"/>
    </source>
</evidence>
<sequence length="51" mass="5529">MATVSISYNCGCGFSTTNLAEAVLHSDLNKHSLDVVGKIIKPRPIILEQED</sequence>
<organism evidence="2">
    <name type="scientific">viral metagenome</name>
    <dbReference type="NCBI Taxonomy" id="1070528"/>
    <lineage>
        <taxon>unclassified sequences</taxon>
        <taxon>metagenomes</taxon>
        <taxon>organismal metagenomes</taxon>
    </lineage>
</organism>
<name>A0A6M3L140_9ZZZZ</name>
<protein>
    <submittedName>
        <fullName evidence="2">Uncharacterized protein</fullName>
    </submittedName>
</protein>
<dbReference type="AlphaFoldDB" id="A0A6M3L140"/>
<dbReference type="EMBL" id="MT142476">
    <property type="protein sequence ID" value="QJA81970.1"/>
    <property type="molecule type" value="Genomic_DNA"/>
</dbReference>
<reference evidence="2" key="1">
    <citation type="submission" date="2020-03" db="EMBL/GenBank/DDBJ databases">
        <title>The deep terrestrial virosphere.</title>
        <authorList>
            <person name="Holmfeldt K."/>
            <person name="Nilsson E."/>
            <person name="Simone D."/>
            <person name="Lopez-Fernandez M."/>
            <person name="Wu X."/>
            <person name="de Brujin I."/>
            <person name="Lundin D."/>
            <person name="Andersson A."/>
            <person name="Bertilsson S."/>
            <person name="Dopson M."/>
        </authorList>
    </citation>
    <scope>NUCLEOTIDE SEQUENCE</scope>
    <source>
        <strain evidence="1">MM415A00456</strain>
        <strain evidence="2">MM415B03054</strain>
    </source>
</reference>
<proteinExistence type="predicted"/>
<evidence type="ECO:0000313" key="2">
    <source>
        <dbReference type="EMBL" id="QJA87088.1"/>
    </source>
</evidence>
<dbReference type="EMBL" id="MT142681">
    <property type="protein sequence ID" value="QJA87088.1"/>
    <property type="molecule type" value="Genomic_DNA"/>
</dbReference>
<accession>A0A6M3L140</accession>